<name>A0A7R8ZNW0_9CRUS</name>
<protein>
    <submittedName>
        <fullName evidence="1">Uncharacterized protein</fullName>
    </submittedName>
</protein>
<proteinExistence type="predicted"/>
<dbReference type="AlphaFoldDB" id="A0A7R8ZNW0"/>
<sequence length="388" mass="43953">MPLPSWKRRVRRKVKSRLRGLQELQFAHVPRTLDVPGVPMIAVAEEEGDMMIHNEVPAEAMDMNFDEQNVAFEEETIPESNEELLRKWVLNTGVARKHVDSLLKVLYARGFTKVRSARGLMHTPRKADVSVLDNGSKLLYLGVEALYSYSAPTHFSAFVVVQSHRLTNLVPGPSLIDPAFEVSSFVRQEIKLMIKCLSFVLSTQRSTATIVPFLDNSAMTPKVYLRGTKGKGKITPATTTELNRHLAAVIQMTNEDEKTKRILVSCINIPQGPGLWHDSMDDGRLMGDKEHQDQQKMLLKQEKQHLPEEMSWKREPEENQKQRLLEKRPRETTITFCSYQRRNAADTFAVDSQSPTNRGEVAVIPSHLPQPTFLWVTAVVAISIGFES</sequence>
<evidence type="ECO:0000313" key="1">
    <source>
        <dbReference type="EMBL" id="CAD7228650.1"/>
    </source>
</evidence>
<dbReference type="EMBL" id="OB661637">
    <property type="protein sequence ID" value="CAD7228650.1"/>
    <property type="molecule type" value="Genomic_DNA"/>
</dbReference>
<reference evidence="1" key="1">
    <citation type="submission" date="2020-11" db="EMBL/GenBank/DDBJ databases">
        <authorList>
            <person name="Tran Van P."/>
        </authorList>
    </citation>
    <scope>NUCLEOTIDE SEQUENCE</scope>
</reference>
<accession>A0A7R8ZNW0</accession>
<organism evidence="1">
    <name type="scientific">Cyprideis torosa</name>
    <dbReference type="NCBI Taxonomy" id="163714"/>
    <lineage>
        <taxon>Eukaryota</taxon>
        <taxon>Metazoa</taxon>
        <taxon>Ecdysozoa</taxon>
        <taxon>Arthropoda</taxon>
        <taxon>Crustacea</taxon>
        <taxon>Oligostraca</taxon>
        <taxon>Ostracoda</taxon>
        <taxon>Podocopa</taxon>
        <taxon>Podocopida</taxon>
        <taxon>Cytherocopina</taxon>
        <taxon>Cytheroidea</taxon>
        <taxon>Cytherideidae</taxon>
        <taxon>Cyprideis</taxon>
    </lineage>
</organism>
<gene>
    <name evidence="1" type="ORF">CTOB1V02_LOCUS6530</name>
</gene>